<dbReference type="InterPro" id="IPR014886">
    <property type="entry name" value="La_xRRM"/>
</dbReference>
<dbReference type="Gene3D" id="3.30.70.330">
    <property type="match status" value="1"/>
</dbReference>
<feature type="region of interest" description="Disordered" evidence="3">
    <location>
        <begin position="1"/>
        <end position="50"/>
    </location>
</feature>
<sequence length="519" mass="57533">MSFPFLPRAVAKRKPTNVSAAKVNTPLGSVPTTSQPNASSKGKEKAPEGPSAEECAFLVSLALSEYALWEDPDLRMKLDEDDGYISTHHLLFHCQVLAPLRKVPQTVLVKHLKTHLAGTLDFRMMVAEPKPWFNRSGEASSQQPGGLGGYEMRLKAPSTSIVVLSKLDWEKRMVYVENVPIQYRNITALVKFLLALLPAHHELPVFSRIQNVYLPPHHQDKPGDLPTFKGFALVTFRREPDAQCVLKSWPWQPDPSEPKLGHASGSTEGEAASDARKFGFRATGKATWEALRVEYLVYRQQLVEEINAFQDSSASKSATIHTTTTASNEPPVTTRMEPSLKVQKQPKVPTDSSQNKVITLSSPYPYGCLLFIKNIHHETNKTTLKVFFGKALANASGGIDYVDFNKGMDTCYLRVSTPPSAQLLSDQFTSNVIVQTNGLDDTGSSILSSKQKDVKPIVVEVVSGRREEMYWQKVPERISRGAVEKAVKLQCKAGAGDKEEDGGERQPGGDNRPKKRRKR</sequence>
<name>A0A4Y7TPL9_COPMI</name>
<accession>A0A4Y7TPL9</accession>
<proteinExistence type="predicted"/>
<evidence type="ECO:0000313" key="6">
    <source>
        <dbReference type="Proteomes" id="UP000298030"/>
    </source>
</evidence>
<comment type="caution">
    <text evidence="5">The sequence shown here is derived from an EMBL/GenBank/DDBJ whole genome shotgun (WGS) entry which is preliminary data.</text>
</comment>
<dbReference type="OrthoDB" id="439993at2759"/>
<feature type="domain" description="XRRM" evidence="4">
    <location>
        <begin position="363"/>
        <end position="518"/>
    </location>
</feature>
<dbReference type="SUPFAM" id="SSF54928">
    <property type="entry name" value="RNA-binding domain, RBD"/>
    <property type="match status" value="1"/>
</dbReference>
<organism evidence="5 6">
    <name type="scientific">Coprinellus micaceus</name>
    <name type="common">Glistening ink-cap mushroom</name>
    <name type="synonym">Coprinus micaceus</name>
    <dbReference type="NCBI Taxonomy" id="71717"/>
    <lineage>
        <taxon>Eukaryota</taxon>
        <taxon>Fungi</taxon>
        <taxon>Dikarya</taxon>
        <taxon>Basidiomycota</taxon>
        <taxon>Agaricomycotina</taxon>
        <taxon>Agaricomycetes</taxon>
        <taxon>Agaricomycetidae</taxon>
        <taxon>Agaricales</taxon>
        <taxon>Agaricineae</taxon>
        <taxon>Psathyrellaceae</taxon>
        <taxon>Coprinellus</taxon>
    </lineage>
</organism>
<dbReference type="AlphaFoldDB" id="A0A4Y7TPL9"/>
<keyword evidence="6" id="KW-1185">Reference proteome</keyword>
<evidence type="ECO:0000256" key="3">
    <source>
        <dbReference type="SAM" id="MobiDB-lite"/>
    </source>
</evidence>
<evidence type="ECO:0000313" key="5">
    <source>
        <dbReference type="EMBL" id="TEB36127.1"/>
    </source>
</evidence>
<dbReference type="InterPro" id="IPR035979">
    <property type="entry name" value="RBD_domain_sf"/>
</dbReference>
<dbReference type="EMBL" id="QPFP01000006">
    <property type="protein sequence ID" value="TEB36127.1"/>
    <property type="molecule type" value="Genomic_DNA"/>
</dbReference>
<dbReference type="GO" id="GO:0070034">
    <property type="term" value="F:telomerase RNA binding"/>
    <property type="evidence" value="ECO:0007669"/>
    <property type="project" value="InterPro"/>
</dbReference>
<feature type="region of interest" description="Disordered" evidence="3">
    <location>
        <begin position="492"/>
        <end position="519"/>
    </location>
</feature>
<dbReference type="PROSITE" id="PS51939">
    <property type="entry name" value="XRRM"/>
    <property type="match status" value="1"/>
</dbReference>
<evidence type="ECO:0000259" key="4">
    <source>
        <dbReference type="PROSITE" id="PS51939"/>
    </source>
</evidence>
<dbReference type="InterPro" id="IPR012677">
    <property type="entry name" value="Nucleotide-bd_a/b_plait_sf"/>
</dbReference>
<dbReference type="GO" id="GO:1990904">
    <property type="term" value="C:ribonucleoprotein complex"/>
    <property type="evidence" value="ECO:0007669"/>
    <property type="project" value="UniProtKB-UniRule"/>
</dbReference>
<feature type="region of interest" description="Disordered" evidence="3">
    <location>
        <begin position="317"/>
        <end position="356"/>
    </location>
</feature>
<dbReference type="Proteomes" id="UP000298030">
    <property type="component" value="Unassembled WGS sequence"/>
</dbReference>
<keyword evidence="1 2" id="KW-0694">RNA-binding</keyword>
<gene>
    <name evidence="5" type="ORF">FA13DRAFT_1727689</name>
</gene>
<dbReference type="Pfam" id="PF19977">
    <property type="entry name" value="xRRM"/>
    <property type="match status" value="1"/>
</dbReference>
<evidence type="ECO:0000256" key="2">
    <source>
        <dbReference type="PROSITE-ProRule" id="PRU01288"/>
    </source>
</evidence>
<feature type="compositionally biased region" description="Polar residues" evidence="3">
    <location>
        <begin position="26"/>
        <end position="40"/>
    </location>
</feature>
<feature type="compositionally biased region" description="Polar residues" evidence="3">
    <location>
        <begin position="317"/>
        <end position="331"/>
    </location>
</feature>
<protein>
    <recommendedName>
        <fullName evidence="4">XRRM domain-containing protein</fullName>
    </recommendedName>
</protein>
<reference evidence="5 6" key="1">
    <citation type="journal article" date="2019" name="Nat. Ecol. Evol.">
        <title>Megaphylogeny resolves global patterns of mushroom evolution.</title>
        <authorList>
            <person name="Varga T."/>
            <person name="Krizsan K."/>
            <person name="Foldi C."/>
            <person name="Dima B."/>
            <person name="Sanchez-Garcia M."/>
            <person name="Sanchez-Ramirez S."/>
            <person name="Szollosi G.J."/>
            <person name="Szarkandi J.G."/>
            <person name="Papp V."/>
            <person name="Albert L."/>
            <person name="Andreopoulos W."/>
            <person name="Angelini C."/>
            <person name="Antonin V."/>
            <person name="Barry K.W."/>
            <person name="Bougher N.L."/>
            <person name="Buchanan P."/>
            <person name="Buyck B."/>
            <person name="Bense V."/>
            <person name="Catcheside P."/>
            <person name="Chovatia M."/>
            <person name="Cooper J."/>
            <person name="Damon W."/>
            <person name="Desjardin D."/>
            <person name="Finy P."/>
            <person name="Geml J."/>
            <person name="Haridas S."/>
            <person name="Hughes K."/>
            <person name="Justo A."/>
            <person name="Karasinski D."/>
            <person name="Kautmanova I."/>
            <person name="Kiss B."/>
            <person name="Kocsube S."/>
            <person name="Kotiranta H."/>
            <person name="LaButti K.M."/>
            <person name="Lechner B.E."/>
            <person name="Liimatainen K."/>
            <person name="Lipzen A."/>
            <person name="Lukacs Z."/>
            <person name="Mihaltcheva S."/>
            <person name="Morgado L.N."/>
            <person name="Niskanen T."/>
            <person name="Noordeloos M.E."/>
            <person name="Ohm R.A."/>
            <person name="Ortiz-Santana B."/>
            <person name="Ovrebo C."/>
            <person name="Racz N."/>
            <person name="Riley R."/>
            <person name="Savchenko A."/>
            <person name="Shiryaev A."/>
            <person name="Soop K."/>
            <person name="Spirin V."/>
            <person name="Szebenyi C."/>
            <person name="Tomsovsky M."/>
            <person name="Tulloss R.E."/>
            <person name="Uehling J."/>
            <person name="Grigoriev I.V."/>
            <person name="Vagvolgyi C."/>
            <person name="Papp T."/>
            <person name="Martin F.M."/>
            <person name="Miettinen O."/>
            <person name="Hibbett D.S."/>
            <person name="Nagy L.G."/>
        </authorList>
    </citation>
    <scope>NUCLEOTIDE SEQUENCE [LARGE SCALE GENOMIC DNA]</scope>
    <source>
        <strain evidence="5 6">FP101781</strain>
    </source>
</reference>
<evidence type="ECO:0000256" key="1">
    <source>
        <dbReference type="ARBA" id="ARBA00022884"/>
    </source>
</evidence>
<dbReference type="STRING" id="71717.A0A4Y7TPL9"/>
<feature type="region of interest" description="Disordered" evidence="3">
    <location>
        <begin position="250"/>
        <end position="273"/>
    </location>
</feature>
<dbReference type="InterPro" id="IPR045537">
    <property type="entry name" value="Lar7_xRRM"/>
</dbReference>
<dbReference type="GO" id="GO:1904868">
    <property type="term" value="P:telomerase catalytic core complex assembly"/>
    <property type="evidence" value="ECO:0007669"/>
    <property type="project" value="InterPro"/>
</dbReference>